<dbReference type="EMBL" id="BAAANN010000009">
    <property type="protein sequence ID" value="GAA1955824.1"/>
    <property type="molecule type" value="Genomic_DNA"/>
</dbReference>
<evidence type="ECO:0000256" key="1">
    <source>
        <dbReference type="SAM" id="MobiDB-lite"/>
    </source>
</evidence>
<evidence type="ECO:0000313" key="5">
    <source>
        <dbReference type="Proteomes" id="UP001501116"/>
    </source>
</evidence>
<gene>
    <name evidence="4" type="ORF">GCM10009754_27000</name>
</gene>
<feature type="region of interest" description="Disordered" evidence="1">
    <location>
        <begin position="37"/>
        <end position="91"/>
    </location>
</feature>
<keyword evidence="5" id="KW-1185">Reference proteome</keyword>
<feature type="compositionally biased region" description="Polar residues" evidence="1">
    <location>
        <begin position="37"/>
        <end position="49"/>
    </location>
</feature>
<dbReference type="RefSeq" id="WP_344417423.1">
    <property type="nucleotide sequence ID" value="NZ_BAAANN010000009.1"/>
</dbReference>
<dbReference type="InterPro" id="IPR025326">
    <property type="entry name" value="DUF4232"/>
</dbReference>
<protein>
    <recommendedName>
        <fullName evidence="3">DUF4232 domain-containing protein</fullName>
    </recommendedName>
</protein>
<comment type="caution">
    <text evidence="4">The sequence shown here is derived from an EMBL/GenBank/DDBJ whole genome shotgun (WGS) entry which is preliminary data.</text>
</comment>
<name>A0ABN2QPG7_9PSEU</name>
<feature type="domain" description="DUF4232" evidence="3">
    <location>
        <begin position="94"/>
        <end position="200"/>
    </location>
</feature>
<proteinExistence type="predicted"/>
<keyword evidence="2" id="KW-0732">Signal</keyword>
<organism evidence="4 5">
    <name type="scientific">Amycolatopsis minnesotensis</name>
    <dbReference type="NCBI Taxonomy" id="337894"/>
    <lineage>
        <taxon>Bacteria</taxon>
        <taxon>Bacillati</taxon>
        <taxon>Actinomycetota</taxon>
        <taxon>Actinomycetes</taxon>
        <taxon>Pseudonocardiales</taxon>
        <taxon>Pseudonocardiaceae</taxon>
        <taxon>Amycolatopsis</taxon>
    </lineage>
</organism>
<evidence type="ECO:0000259" key="3">
    <source>
        <dbReference type="Pfam" id="PF14016"/>
    </source>
</evidence>
<evidence type="ECO:0000313" key="4">
    <source>
        <dbReference type="EMBL" id="GAA1955824.1"/>
    </source>
</evidence>
<feature type="signal peptide" evidence="2">
    <location>
        <begin position="1"/>
        <end position="29"/>
    </location>
</feature>
<sequence length="221" mass="22459">MNINGTTIRRGAVAVIAGAAALGALTACGESQQGQAAAPGNVTQAGSVVSTEPSKSSAPPTSAHPAPAASSAERAPGGADKGKPPANGGTAECTKMKVSTQALPPATGQEHIALVFTNQGSAPCTVRGFPGVRLDGTNGQSWDLVRTGDEILPVEVAPGQHVTANLSYLDSYEADRWPVARMAVTPPHTTDTQTVPWPSDRALVLQDGATHPGTFIAPIRK</sequence>
<dbReference type="Proteomes" id="UP001501116">
    <property type="component" value="Unassembled WGS sequence"/>
</dbReference>
<dbReference type="Pfam" id="PF14016">
    <property type="entry name" value="DUF4232"/>
    <property type="match status" value="1"/>
</dbReference>
<feature type="compositionally biased region" description="Low complexity" evidence="1">
    <location>
        <begin position="50"/>
        <end position="76"/>
    </location>
</feature>
<reference evidence="4 5" key="1">
    <citation type="journal article" date="2019" name="Int. J. Syst. Evol. Microbiol.">
        <title>The Global Catalogue of Microorganisms (GCM) 10K type strain sequencing project: providing services to taxonomists for standard genome sequencing and annotation.</title>
        <authorList>
            <consortium name="The Broad Institute Genomics Platform"/>
            <consortium name="The Broad Institute Genome Sequencing Center for Infectious Disease"/>
            <person name="Wu L."/>
            <person name="Ma J."/>
        </authorList>
    </citation>
    <scope>NUCLEOTIDE SEQUENCE [LARGE SCALE GENOMIC DNA]</scope>
    <source>
        <strain evidence="4 5">JCM 14545</strain>
    </source>
</reference>
<feature type="chain" id="PRO_5045743770" description="DUF4232 domain-containing protein" evidence="2">
    <location>
        <begin position="30"/>
        <end position="221"/>
    </location>
</feature>
<evidence type="ECO:0000256" key="2">
    <source>
        <dbReference type="SAM" id="SignalP"/>
    </source>
</evidence>
<accession>A0ABN2QPG7</accession>